<dbReference type="GO" id="GO:0043531">
    <property type="term" value="F:ADP binding"/>
    <property type="evidence" value="ECO:0007669"/>
    <property type="project" value="TreeGrafter"/>
</dbReference>
<comment type="caution">
    <text evidence="12">The sequence shown here is derived from an EMBL/GenBank/DDBJ whole genome shotgun (WGS) entry which is preliminary data.</text>
</comment>
<organism evidence="12">
    <name type="scientific">marine sediment metagenome</name>
    <dbReference type="NCBI Taxonomy" id="412755"/>
    <lineage>
        <taxon>unclassified sequences</taxon>
        <taxon>metagenomes</taxon>
        <taxon>ecological metagenomes</taxon>
    </lineage>
</organism>
<dbReference type="InterPro" id="IPR001576">
    <property type="entry name" value="Phosphoglycerate_kinase"/>
</dbReference>
<keyword evidence="9" id="KW-0418">Kinase</keyword>
<dbReference type="GO" id="GO:0006094">
    <property type="term" value="P:gluconeogenesis"/>
    <property type="evidence" value="ECO:0007669"/>
    <property type="project" value="TreeGrafter"/>
</dbReference>
<dbReference type="AlphaFoldDB" id="X0YXE2"/>
<dbReference type="Gene3D" id="3.40.50.1260">
    <property type="entry name" value="Phosphoglycerate kinase, N-terminal domain"/>
    <property type="match status" value="2"/>
</dbReference>
<evidence type="ECO:0000256" key="3">
    <source>
        <dbReference type="ARBA" id="ARBA00008982"/>
    </source>
</evidence>
<evidence type="ECO:0000256" key="2">
    <source>
        <dbReference type="ARBA" id="ARBA00004838"/>
    </source>
</evidence>
<dbReference type="PANTHER" id="PTHR11406:SF23">
    <property type="entry name" value="PHOSPHOGLYCERATE KINASE 1, CHLOROPLASTIC-RELATED"/>
    <property type="match status" value="1"/>
</dbReference>
<dbReference type="PIRSF" id="PIRSF000724">
    <property type="entry name" value="Pgk"/>
    <property type="match status" value="1"/>
</dbReference>
<dbReference type="InterPro" id="IPR015911">
    <property type="entry name" value="Phosphoglycerate_kinase_CS"/>
</dbReference>
<dbReference type="Pfam" id="PF00162">
    <property type="entry name" value="PGK"/>
    <property type="match status" value="1"/>
</dbReference>
<dbReference type="SUPFAM" id="SSF53748">
    <property type="entry name" value="Phosphoglycerate kinase"/>
    <property type="match status" value="1"/>
</dbReference>
<dbReference type="GO" id="GO:0004618">
    <property type="term" value="F:phosphoglycerate kinase activity"/>
    <property type="evidence" value="ECO:0007669"/>
    <property type="project" value="UniProtKB-EC"/>
</dbReference>
<evidence type="ECO:0000256" key="6">
    <source>
        <dbReference type="ARBA" id="ARBA00022490"/>
    </source>
</evidence>
<evidence type="ECO:0000256" key="7">
    <source>
        <dbReference type="ARBA" id="ARBA00022679"/>
    </source>
</evidence>
<dbReference type="InterPro" id="IPR015824">
    <property type="entry name" value="Phosphoglycerate_kinase_N"/>
</dbReference>
<sequence>MQKKTIKDLNKNQLEGKRVLVRVDFNVPLNEELEITDDTRIKAALSTIKYLFSHQAKVVLMSHLGRPKGKVVEKLRLDPVAKRLSEFLGQKVKKLDNCIGKEVEEEIMKLQPGEIALLENLRFHPEEEKNNPEFAKSLAKSADIFVNDAFGTAHRAHASTVGVAELLPSYAGFLMAKEIEVLSNLLENPESPFVVVLGGAKISGKIEIVQNLLSIADRILIAGGMSYTCLAALGYEVGNSLLEEYDLKIVRKMLKEAEEQGNKIILPVDLVITKEVSEKVESKAVEINNIPKGGIGVDLGDKSIAIFEKEIKRAKTVFWNGPVGVFEIEKYAKGTNRIAKILADMQGKAVTIIGGGDSIAAIDKAGLVEKMTHISTGGGASLEFLGGKKLPGIEILPEKLNDTGDGSL</sequence>
<proteinExistence type="inferred from homology"/>
<evidence type="ECO:0000256" key="5">
    <source>
        <dbReference type="ARBA" id="ARBA00013061"/>
    </source>
</evidence>
<keyword evidence="10" id="KW-0067">ATP-binding</keyword>
<comment type="pathway">
    <text evidence="2">Carbohydrate degradation; glycolysis; pyruvate from D-glyceraldehyde 3-phosphate: step 2/5.</text>
</comment>
<evidence type="ECO:0000256" key="9">
    <source>
        <dbReference type="ARBA" id="ARBA00022777"/>
    </source>
</evidence>
<keyword evidence="7" id="KW-0808">Transferase</keyword>
<dbReference type="EMBL" id="BART01000021">
    <property type="protein sequence ID" value="GAG61534.1"/>
    <property type="molecule type" value="Genomic_DNA"/>
</dbReference>
<accession>X0YXE2</accession>
<comment type="subunit">
    <text evidence="4">Monomer.</text>
</comment>
<reference evidence="12" key="1">
    <citation type="journal article" date="2014" name="Front. Microbiol.">
        <title>High frequency of phylogenetically diverse reductive dehalogenase-homologous genes in deep subseafloor sedimentary metagenomes.</title>
        <authorList>
            <person name="Kawai M."/>
            <person name="Futagami T."/>
            <person name="Toyoda A."/>
            <person name="Takaki Y."/>
            <person name="Nishi S."/>
            <person name="Hori S."/>
            <person name="Arai W."/>
            <person name="Tsubouchi T."/>
            <person name="Morono Y."/>
            <person name="Uchiyama I."/>
            <person name="Ito T."/>
            <person name="Fujiyama A."/>
            <person name="Inagaki F."/>
            <person name="Takami H."/>
        </authorList>
    </citation>
    <scope>NUCLEOTIDE SEQUENCE</scope>
    <source>
        <strain evidence="12">Expedition CK06-06</strain>
    </source>
</reference>
<keyword evidence="6" id="KW-0963">Cytoplasm</keyword>
<comment type="similarity">
    <text evidence="3">Belongs to the phosphoglycerate kinase family.</text>
</comment>
<keyword evidence="11" id="KW-0324">Glycolysis</keyword>
<evidence type="ECO:0000256" key="1">
    <source>
        <dbReference type="ARBA" id="ARBA00000642"/>
    </source>
</evidence>
<evidence type="ECO:0000256" key="8">
    <source>
        <dbReference type="ARBA" id="ARBA00022741"/>
    </source>
</evidence>
<dbReference type="EC" id="2.7.2.3" evidence="5"/>
<dbReference type="GO" id="GO:0006096">
    <property type="term" value="P:glycolytic process"/>
    <property type="evidence" value="ECO:0007669"/>
    <property type="project" value="UniProtKB-KW"/>
</dbReference>
<keyword evidence="8" id="KW-0547">Nucleotide-binding</keyword>
<dbReference type="PANTHER" id="PTHR11406">
    <property type="entry name" value="PHOSPHOGLYCERATE KINASE"/>
    <property type="match status" value="1"/>
</dbReference>
<dbReference type="GO" id="GO:0005524">
    <property type="term" value="F:ATP binding"/>
    <property type="evidence" value="ECO:0007669"/>
    <property type="project" value="UniProtKB-KW"/>
</dbReference>
<dbReference type="CDD" id="cd00318">
    <property type="entry name" value="Phosphoglycerate_kinase"/>
    <property type="match status" value="1"/>
</dbReference>
<dbReference type="GO" id="GO:0005829">
    <property type="term" value="C:cytosol"/>
    <property type="evidence" value="ECO:0007669"/>
    <property type="project" value="TreeGrafter"/>
</dbReference>
<protein>
    <recommendedName>
        <fullName evidence="5">phosphoglycerate kinase</fullName>
        <ecNumber evidence="5">2.7.2.3</ecNumber>
    </recommendedName>
</protein>
<gene>
    <name evidence="12" type="ORF">S01H4_00190</name>
</gene>
<dbReference type="PRINTS" id="PR00477">
    <property type="entry name" value="PHGLYCKINASE"/>
</dbReference>
<dbReference type="PROSITE" id="PS00111">
    <property type="entry name" value="PGLYCERATE_KINASE"/>
    <property type="match status" value="1"/>
</dbReference>
<dbReference type="FunFam" id="3.40.50.1260:FF:000006">
    <property type="entry name" value="Phosphoglycerate kinase"/>
    <property type="match status" value="1"/>
</dbReference>
<evidence type="ECO:0000256" key="10">
    <source>
        <dbReference type="ARBA" id="ARBA00022840"/>
    </source>
</evidence>
<dbReference type="HAMAP" id="MF_00145">
    <property type="entry name" value="Phosphoglyc_kinase"/>
    <property type="match status" value="1"/>
</dbReference>
<evidence type="ECO:0000256" key="4">
    <source>
        <dbReference type="ARBA" id="ARBA00011245"/>
    </source>
</evidence>
<dbReference type="InterPro" id="IPR036043">
    <property type="entry name" value="Phosphoglycerate_kinase_sf"/>
</dbReference>
<name>X0YXE2_9ZZZZ</name>
<dbReference type="FunFam" id="3.40.50.1260:FF:000031">
    <property type="entry name" value="Phosphoglycerate kinase 1"/>
    <property type="match status" value="1"/>
</dbReference>
<comment type="catalytic activity">
    <reaction evidence="1">
        <text>(2R)-3-phosphoglycerate + ATP = (2R)-3-phospho-glyceroyl phosphate + ADP</text>
        <dbReference type="Rhea" id="RHEA:14801"/>
        <dbReference type="ChEBI" id="CHEBI:30616"/>
        <dbReference type="ChEBI" id="CHEBI:57604"/>
        <dbReference type="ChEBI" id="CHEBI:58272"/>
        <dbReference type="ChEBI" id="CHEBI:456216"/>
        <dbReference type="EC" id="2.7.2.3"/>
    </reaction>
</comment>
<evidence type="ECO:0000313" key="12">
    <source>
        <dbReference type="EMBL" id="GAG61534.1"/>
    </source>
</evidence>
<evidence type="ECO:0000256" key="11">
    <source>
        <dbReference type="ARBA" id="ARBA00023152"/>
    </source>
</evidence>